<evidence type="ECO:0000313" key="2">
    <source>
        <dbReference type="EMBL" id="KAK6957819.1"/>
    </source>
</evidence>
<reference evidence="2 3" key="1">
    <citation type="journal article" date="2024" name="Front Chem Biol">
        <title>Unveiling the potential of Daldinia eschscholtzii MFLUCC 19-0629 through bioactivity and bioinformatics studies for enhanced sustainable agriculture production.</title>
        <authorList>
            <person name="Brooks S."/>
            <person name="Weaver J.A."/>
            <person name="Klomchit A."/>
            <person name="Alharthi S.A."/>
            <person name="Onlamun T."/>
            <person name="Nurani R."/>
            <person name="Vong T.K."/>
            <person name="Alberti F."/>
            <person name="Greco C."/>
        </authorList>
    </citation>
    <scope>NUCLEOTIDE SEQUENCE [LARGE SCALE GENOMIC DNA]</scope>
    <source>
        <strain evidence="2">MFLUCC 19-0629</strain>
    </source>
</reference>
<evidence type="ECO:0000256" key="1">
    <source>
        <dbReference type="SAM" id="MobiDB-lite"/>
    </source>
</evidence>
<dbReference type="AlphaFoldDB" id="A0AAX6MYX7"/>
<feature type="compositionally biased region" description="Basic and acidic residues" evidence="1">
    <location>
        <begin position="85"/>
        <end position="101"/>
    </location>
</feature>
<gene>
    <name evidence="2" type="ORF">Daesc_000608</name>
</gene>
<evidence type="ECO:0008006" key="4">
    <source>
        <dbReference type="Google" id="ProtNLM"/>
    </source>
</evidence>
<accession>A0AAX6MYX7</accession>
<dbReference type="Proteomes" id="UP001369815">
    <property type="component" value="Unassembled WGS sequence"/>
</dbReference>
<keyword evidence="3" id="KW-1185">Reference proteome</keyword>
<comment type="caution">
    <text evidence="2">The sequence shown here is derived from an EMBL/GenBank/DDBJ whole genome shotgun (WGS) entry which is preliminary data.</text>
</comment>
<proteinExistence type="predicted"/>
<evidence type="ECO:0000313" key="3">
    <source>
        <dbReference type="Proteomes" id="UP001369815"/>
    </source>
</evidence>
<dbReference type="PANTHER" id="PTHR38166:SF1">
    <property type="entry name" value="C2H2-TYPE DOMAIN-CONTAINING PROTEIN"/>
    <property type="match status" value="1"/>
</dbReference>
<organism evidence="2 3">
    <name type="scientific">Daldinia eschscholtzii</name>
    <dbReference type="NCBI Taxonomy" id="292717"/>
    <lineage>
        <taxon>Eukaryota</taxon>
        <taxon>Fungi</taxon>
        <taxon>Dikarya</taxon>
        <taxon>Ascomycota</taxon>
        <taxon>Pezizomycotina</taxon>
        <taxon>Sordariomycetes</taxon>
        <taxon>Xylariomycetidae</taxon>
        <taxon>Xylariales</taxon>
        <taxon>Hypoxylaceae</taxon>
        <taxon>Daldinia</taxon>
    </lineage>
</organism>
<dbReference type="EMBL" id="JBANMG010000001">
    <property type="protein sequence ID" value="KAK6957819.1"/>
    <property type="molecule type" value="Genomic_DNA"/>
</dbReference>
<dbReference type="PANTHER" id="PTHR38166">
    <property type="entry name" value="C2H2-TYPE DOMAIN-CONTAINING PROTEIN-RELATED"/>
    <property type="match status" value="1"/>
</dbReference>
<name>A0AAX6MYX7_9PEZI</name>
<sequence length="567" mass="63465">MLLYEQTANDGLDYIRHETKAMTSIEKLSPKEIVWYCCNCSYGGMSLVINPECVGCGQKRCSNCEGEKVPLYQKSKKIKGGMGHEALHGDRHGSKIPEGKTQRRAAPPPGADTIEAPSIQSYPTEGTLKTGSELAAHIHSNQDKVDPIGGLRQVYEGERTPRSNKGLEEDTFDSVIFDGDTNSYIDVIDPILFPDYEGHASAFSWPYYGLENDTIGSYGPNEEGSRLESHGPKTFDPDGIDLLDGLNLDPAYNPAYCVEPQISTPIFTPDINTINPAHFHNNAFPFPEPWTGHTIQSSELHTSSFPYDQSSNLPLQGFFSSTARQFSDMEPLIDQMEKLPHPQSPLRRNSDGSQSNSNKRKLYHEDREDRPAHKALRACSLCSSATSTDENRPLACLFYKRDPARYASCIKKKFKNISALRQHLDNDHRLGVYHCKNCWESFADQASLDAHTPCEPTNGSSVDQLPPIPKARGPNPNAKFNNKWYWTWKKLFGEKTALPVCPYSHPTRDMAGHLFNQFLQSLTTQGTELDVRGFEEAMSQWLASYTEPSNEYPVMDMPNLPNTAQKS</sequence>
<feature type="region of interest" description="Disordered" evidence="1">
    <location>
        <begin position="82"/>
        <end position="118"/>
    </location>
</feature>
<protein>
    <recommendedName>
        <fullName evidence="4">C2H2-type domain-containing protein</fullName>
    </recommendedName>
</protein>
<feature type="region of interest" description="Disordered" evidence="1">
    <location>
        <begin position="339"/>
        <end position="369"/>
    </location>
</feature>